<feature type="domain" description="EamA" evidence="2">
    <location>
        <begin position="188"/>
        <end position="319"/>
    </location>
</feature>
<reference evidence="3 4" key="1">
    <citation type="journal article" date="2016" name="Nat. Commun.">
        <title>Thousands of microbial genomes shed light on interconnected biogeochemical processes in an aquifer system.</title>
        <authorList>
            <person name="Anantharaman K."/>
            <person name="Brown C.T."/>
            <person name="Hug L.A."/>
            <person name="Sharon I."/>
            <person name="Castelle C.J."/>
            <person name="Probst A.J."/>
            <person name="Thomas B.C."/>
            <person name="Singh A."/>
            <person name="Wilkins M.J."/>
            <person name="Karaoz U."/>
            <person name="Brodie E.L."/>
            <person name="Williams K.H."/>
            <person name="Hubbard S.S."/>
            <person name="Banfield J.F."/>
        </authorList>
    </citation>
    <scope>NUCLEOTIDE SEQUENCE [LARGE SCALE GENOMIC DNA]</scope>
</reference>
<evidence type="ECO:0000259" key="2">
    <source>
        <dbReference type="Pfam" id="PF00892"/>
    </source>
</evidence>
<keyword evidence="1" id="KW-1133">Transmembrane helix</keyword>
<feature type="transmembrane region" description="Helical" evidence="1">
    <location>
        <begin position="255"/>
        <end position="273"/>
    </location>
</feature>
<keyword evidence="1" id="KW-0812">Transmembrane</keyword>
<dbReference type="InterPro" id="IPR000620">
    <property type="entry name" value="EamA_dom"/>
</dbReference>
<dbReference type="Pfam" id="PF00892">
    <property type="entry name" value="EamA"/>
    <property type="match status" value="2"/>
</dbReference>
<proteinExistence type="predicted"/>
<feature type="transmembrane region" description="Helical" evidence="1">
    <location>
        <begin position="12"/>
        <end position="29"/>
    </location>
</feature>
<dbReference type="GO" id="GO:0016020">
    <property type="term" value="C:membrane"/>
    <property type="evidence" value="ECO:0007669"/>
    <property type="project" value="InterPro"/>
</dbReference>
<feature type="domain" description="EamA" evidence="2">
    <location>
        <begin position="11"/>
        <end position="148"/>
    </location>
</feature>
<dbReference type="SUPFAM" id="SSF103481">
    <property type="entry name" value="Multidrug resistance efflux transporter EmrE"/>
    <property type="match status" value="2"/>
</dbReference>
<organism evidence="3 4">
    <name type="scientific">Candidatus Uhrbacteria bacterium RIFCSPHIGHO2_02_FULL_57_19</name>
    <dbReference type="NCBI Taxonomy" id="1802391"/>
    <lineage>
        <taxon>Bacteria</taxon>
        <taxon>Candidatus Uhriibacteriota</taxon>
    </lineage>
</organism>
<feature type="transmembrane region" description="Helical" evidence="1">
    <location>
        <begin position="216"/>
        <end position="234"/>
    </location>
</feature>
<accession>A0A1F7U2F4</accession>
<feature type="transmembrane region" description="Helical" evidence="1">
    <location>
        <begin position="105"/>
        <end position="125"/>
    </location>
</feature>
<dbReference type="InterPro" id="IPR037185">
    <property type="entry name" value="EmrE-like"/>
</dbReference>
<keyword evidence="1" id="KW-0472">Membrane</keyword>
<evidence type="ECO:0000313" key="3">
    <source>
        <dbReference type="EMBL" id="OGL72402.1"/>
    </source>
</evidence>
<name>A0A1F7U2F4_9BACT</name>
<comment type="caution">
    <text evidence="3">The sequence shown here is derived from an EMBL/GenBank/DDBJ whole genome shotgun (WGS) entry which is preliminary data.</text>
</comment>
<feature type="transmembrane region" description="Helical" evidence="1">
    <location>
        <begin position="41"/>
        <end position="63"/>
    </location>
</feature>
<gene>
    <name evidence="3" type="ORF">A3D72_01030</name>
</gene>
<dbReference type="Proteomes" id="UP000176303">
    <property type="component" value="Unassembled WGS sequence"/>
</dbReference>
<evidence type="ECO:0000313" key="4">
    <source>
        <dbReference type="Proteomes" id="UP000176303"/>
    </source>
</evidence>
<feature type="transmembrane region" description="Helical" evidence="1">
    <location>
        <begin position="131"/>
        <end position="148"/>
    </location>
</feature>
<evidence type="ECO:0000256" key="1">
    <source>
        <dbReference type="SAM" id="Phobius"/>
    </source>
</evidence>
<dbReference type="Gene3D" id="1.10.3730.20">
    <property type="match status" value="1"/>
</dbReference>
<dbReference type="AlphaFoldDB" id="A0A1F7U2F4"/>
<feature type="transmembrane region" description="Helical" evidence="1">
    <location>
        <begin position="75"/>
        <end position="93"/>
    </location>
</feature>
<sequence>MPITSMPFAWQGILLLVAGSLLRALYIINNKHNLRGLSSRFVIVVNMLGTSALLFAVMLTLARPTITDWLSWPSGILWPLLATAILNIAVQYGELRALEIEDASLVTPMTAAAPVLSLLTGFIILRELPTIAGWFGVVLLSIGSYVLNASKPSADGTLTAAPASETKRHLHTAANLLLPWKNLARSRGVRLAFWSSVVASVSINFDKIVAVKTNALFLPAVVFGFVGLAMIPALRNEHLPRSLNRRQMVSLAATPFLFAVVAVLFVASFSYGLASNSSALRRLTILFVALLAGPLLKERGHPERVWGGAIMTAGALLLAF</sequence>
<protein>
    <recommendedName>
        <fullName evidence="2">EamA domain-containing protein</fullName>
    </recommendedName>
</protein>
<dbReference type="STRING" id="1802391.A3D72_01030"/>
<dbReference type="EMBL" id="MGDZ01000064">
    <property type="protein sequence ID" value="OGL72402.1"/>
    <property type="molecule type" value="Genomic_DNA"/>
</dbReference>